<sequence>MSKSGFYKYLQRKSSKWELENQALSEEIKLFFEEHRGRYGTIRITKALAEKGIHVNRKRVGRLLHKMGLYVKGSRYRYKKYNRKAPTIDRPNLLKQVFKTDAKNKVWLGDITYIPTKQGTLYLAVILDLYTRITLIKCAES</sequence>
<evidence type="ECO:0000313" key="3">
    <source>
        <dbReference type="Proteomes" id="UP000535908"/>
    </source>
</evidence>
<dbReference type="Pfam" id="PF13276">
    <property type="entry name" value="HTH_21"/>
    <property type="match status" value="1"/>
</dbReference>
<organism evidence="2 3">
    <name type="scientific">Listeria grandensis</name>
    <dbReference type="NCBI Taxonomy" id="1494963"/>
    <lineage>
        <taxon>Bacteria</taxon>
        <taxon>Bacillati</taxon>
        <taxon>Bacillota</taxon>
        <taxon>Bacilli</taxon>
        <taxon>Bacillales</taxon>
        <taxon>Listeriaceae</taxon>
        <taxon>Listeria</taxon>
    </lineage>
</organism>
<dbReference type="InterPro" id="IPR025948">
    <property type="entry name" value="HTH-like_dom"/>
</dbReference>
<gene>
    <name evidence="2" type="ORF">HCA69_16160</name>
</gene>
<dbReference type="InterPro" id="IPR012337">
    <property type="entry name" value="RNaseH-like_sf"/>
</dbReference>
<dbReference type="Proteomes" id="UP000535908">
    <property type="component" value="Unassembled WGS sequence"/>
</dbReference>
<dbReference type="EMBL" id="JAARWN010000029">
    <property type="protein sequence ID" value="MBC1937897.1"/>
    <property type="molecule type" value="Genomic_DNA"/>
</dbReference>
<dbReference type="PANTHER" id="PTHR46889">
    <property type="entry name" value="TRANSPOSASE INSF FOR INSERTION SEQUENCE IS3B-RELATED"/>
    <property type="match status" value="1"/>
</dbReference>
<evidence type="ECO:0000313" key="2">
    <source>
        <dbReference type="EMBL" id="MBC1937897.1"/>
    </source>
</evidence>
<dbReference type="RefSeq" id="WP_185528060.1">
    <property type="nucleotide sequence ID" value="NZ_JAARWN010000029.1"/>
</dbReference>
<dbReference type="AlphaFoldDB" id="A0A7X1CRB7"/>
<dbReference type="SUPFAM" id="SSF53098">
    <property type="entry name" value="Ribonuclease H-like"/>
    <property type="match status" value="1"/>
</dbReference>
<dbReference type="InterPro" id="IPR050900">
    <property type="entry name" value="Transposase_IS3/IS150/IS904"/>
</dbReference>
<feature type="domain" description="HTH-like" evidence="1">
    <location>
        <begin position="21"/>
        <end position="74"/>
    </location>
</feature>
<evidence type="ECO:0000259" key="1">
    <source>
        <dbReference type="Pfam" id="PF13276"/>
    </source>
</evidence>
<comment type="caution">
    <text evidence="2">The sequence shown here is derived from an EMBL/GenBank/DDBJ whole genome shotgun (WGS) entry which is preliminary data.</text>
</comment>
<dbReference type="PANTHER" id="PTHR46889:SF7">
    <property type="entry name" value="TRANSPOSASE FOR INSERTION SEQUENCE ELEMENT IS904"/>
    <property type="match status" value="1"/>
</dbReference>
<name>A0A7X1CRB7_9LIST</name>
<proteinExistence type="predicted"/>
<accession>A0A7X1CRB7</accession>
<reference evidence="2 3" key="1">
    <citation type="submission" date="2020-03" db="EMBL/GenBank/DDBJ databases">
        <title>Soil Listeria distribution.</title>
        <authorList>
            <person name="Liao J."/>
            <person name="Wiedmann M."/>
        </authorList>
    </citation>
    <scope>NUCLEOTIDE SEQUENCE [LARGE SCALE GENOMIC DNA]</scope>
    <source>
        <strain evidence="2 3">FSL L7-0741</strain>
    </source>
</reference>
<protein>
    <submittedName>
        <fullName evidence="2">IS3 family transposase</fullName>
    </submittedName>
</protein>